<proteinExistence type="predicted"/>
<gene>
    <name evidence="1" type="ORF">LACBIDRAFT_330321</name>
</gene>
<dbReference type="EMBL" id="DS547116">
    <property type="protein sequence ID" value="EDR04815.1"/>
    <property type="molecule type" value="Genomic_DNA"/>
</dbReference>
<dbReference type="KEGG" id="lbc:LACBIDRAFT_330321"/>
<sequence>MFSPIEDEKVDFQQPTKSFLALNHPVESGTPFFVYASASSERSAASKGTLPIRPTNPNTLPPCQHHLIPHLTYVPPNTHHGTRTQKVYNVPQPTRFPLYGAPPAHSLSWGRDAI</sequence>
<dbReference type="AlphaFoldDB" id="B0DKX4"/>
<keyword evidence="2" id="KW-1185">Reference proteome</keyword>
<evidence type="ECO:0000313" key="1">
    <source>
        <dbReference type="EMBL" id="EDR04815.1"/>
    </source>
</evidence>
<reference evidence="1 2" key="1">
    <citation type="journal article" date="2008" name="Nature">
        <title>The genome of Laccaria bicolor provides insights into mycorrhizal symbiosis.</title>
        <authorList>
            <person name="Martin F."/>
            <person name="Aerts A."/>
            <person name="Ahren D."/>
            <person name="Brun A."/>
            <person name="Danchin E.G.J."/>
            <person name="Duchaussoy F."/>
            <person name="Gibon J."/>
            <person name="Kohler A."/>
            <person name="Lindquist E."/>
            <person name="Pereda V."/>
            <person name="Salamov A."/>
            <person name="Shapiro H.J."/>
            <person name="Wuyts J."/>
            <person name="Blaudez D."/>
            <person name="Buee M."/>
            <person name="Brokstein P."/>
            <person name="Canbaeck B."/>
            <person name="Cohen D."/>
            <person name="Courty P.E."/>
            <person name="Coutinho P.M."/>
            <person name="Delaruelle C."/>
            <person name="Detter J.C."/>
            <person name="Deveau A."/>
            <person name="DiFazio S."/>
            <person name="Duplessis S."/>
            <person name="Fraissinet-Tachet L."/>
            <person name="Lucic E."/>
            <person name="Frey-Klett P."/>
            <person name="Fourrey C."/>
            <person name="Feussner I."/>
            <person name="Gay G."/>
            <person name="Grimwood J."/>
            <person name="Hoegger P.J."/>
            <person name="Jain P."/>
            <person name="Kilaru S."/>
            <person name="Labbe J."/>
            <person name="Lin Y.C."/>
            <person name="Legue V."/>
            <person name="Le Tacon F."/>
            <person name="Marmeisse R."/>
            <person name="Melayah D."/>
            <person name="Montanini B."/>
            <person name="Muratet M."/>
            <person name="Nehls U."/>
            <person name="Niculita-Hirzel H."/>
            <person name="Oudot-Le Secq M.P."/>
            <person name="Peter M."/>
            <person name="Quesneville H."/>
            <person name="Rajashekar B."/>
            <person name="Reich M."/>
            <person name="Rouhier N."/>
            <person name="Schmutz J."/>
            <person name="Yin T."/>
            <person name="Chalot M."/>
            <person name="Henrissat B."/>
            <person name="Kuees U."/>
            <person name="Lucas S."/>
            <person name="Van de Peer Y."/>
            <person name="Podila G.K."/>
            <person name="Polle A."/>
            <person name="Pukkila P.J."/>
            <person name="Richardson P.M."/>
            <person name="Rouze P."/>
            <person name="Sanders I.R."/>
            <person name="Stajich J.E."/>
            <person name="Tunlid A."/>
            <person name="Tuskan G."/>
            <person name="Grigoriev I.V."/>
        </authorList>
    </citation>
    <scope>NUCLEOTIDE SEQUENCE [LARGE SCALE GENOMIC DNA]</scope>
    <source>
        <strain evidence="2">S238N-H82 / ATCC MYA-4686</strain>
    </source>
</reference>
<accession>B0DKX4</accession>
<dbReference type="InParanoid" id="B0DKX4"/>
<dbReference type="HOGENOM" id="CLU_2121506_0_0_1"/>
<dbReference type="GeneID" id="6080208"/>
<evidence type="ECO:0000313" key="2">
    <source>
        <dbReference type="Proteomes" id="UP000001194"/>
    </source>
</evidence>
<dbReference type="RefSeq" id="XP_001884639.1">
    <property type="nucleotide sequence ID" value="XM_001884604.1"/>
</dbReference>
<name>B0DKX4_LACBS</name>
<organism evidence="2">
    <name type="scientific">Laccaria bicolor (strain S238N-H82 / ATCC MYA-4686)</name>
    <name type="common">Bicoloured deceiver</name>
    <name type="synonym">Laccaria laccata var. bicolor</name>
    <dbReference type="NCBI Taxonomy" id="486041"/>
    <lineage>
        <taxon>Eukaryota</taxon>
        <taxon>Fungi</taxon>
        <taxon>Dikarya</taxon>
        <taxon>Basidiomycota</taxon>
        <taxon>Agaricomycotina</taxon>
        <taxon>Agaricomycetes</taxon>
        <taxon>Agaricomycetidae</taxon>
        <taxon>Agaricales</taxon>
        <taxon>Agaricineae</taxon>
        <taxon>Hydnangiaceae</taxon>
        <taxon>Laccaria</taxon>
    </lineage>
</organism>
<dbReference type="Proteomes" id="UP000001194">
    <property type="component" value="Unassembled WGS sequence"/>
</dbReference>
<protein>
    <submittedName>
        <fullName evidence="1">Predicted protein</fullName>
    </submittedName>
</protein>